<dbReference type="EMBL" id="JBEWZH010000008">
    <property type="protein sequence ID" value="MFL0162950.1"/>
    <property type="molecule type" value="Genomic_DNA"/>
</dbReference>
<organism evidence="2 3">
    <name type="scientific">Aquirufa salirivi</name>
    <dbReference type="NCBI Taxonomy" id="3104729"/>
    <lineage>
        <taxon>Bacteria</taxon>
        <taxon>Pseudomonadati</taxon>
        <taxon>Bacteroidota</taxon>
        <taxon>Cytophagia</taxon>
        <taxon>Cytophagales</taxon>
        <taxon>Flectobacillaceae</taxon>
        <taxon>Aquirufa</taxon>
    </lineage>
</organism>
<name>A0ABW8RW44_9BACT</name>
<dbReference type="RefSeq" id="WP_406751761.1">
    <property type="nucleotide sequence ID" value="NZ_JBEWZH010000008.1"/>
</dbReference>
<dbReference type="Pfam" id="PF21956">
    <property type="entry name" value="DUF6922"/>
    <property type="match status" value="1"/>
</dbReference>
<accession>A0ABW8RW44</accession>
<dbReference type="InterPro" id="IPR010982">
    <property type="entry name" value="Lambda_DNA-bd_dom_sf"/>
</dbReference>
<gene>
    <name evidence="2" type="ORF">U0R11_11160</name>
</gene>
<dbReference type="InterPro" id="IPR053830">
    <property type="entry name" value="DUF6922"/>
</dbReference>
<dbReference type="Pfam" id="PF01381">
    <property type="entry name" value="HTH_3"/>
    <property type="match status" value="1"/>
</dbReference>
<dbReference type="Proteomes" id="UP001623558">
    <property type="component" value="Unassembled WGS sequence"/>
</dbReference>
<evidence type="ECO:0000313" key="2">
    <source>
        <dbReference type="EMBL" id="MFL0162950.1"/>
    </source>
</evidence>
<evidence type="ECO:0000313" key="3">
    <source>
        <dbReference type="Proteomes" id="UP001623558"/>
    </source>
</evidence>
<feature type="domain" description="HTH cro/C1-type" evidence="1">
    <location>
        <begin position="17"/>
        <end position="71"/>
    </location>
</feature>
<keyword evidence="3" id="KW-1185">Reference proteome</keyword>
<dbReference type="PROSITE" id="PS50943">
    <property type="entry name" value="HTH_CROC1"/>
    <property type="match status" value="1"/>
</dbReference>
<sequence>MNTYIEKFKGIHPGIILERELKKRALLQRPFALSIGEHPQTLNAITKGKRNLNTGIALKIESKLGLEEGTLALLQTYYDIQEEKKKLKQNTPNLSILRKSLFWDTDINQIDWKKQYKAIIQRIFERGNEHEINEIKHFYGTAIINEAMNDNYIDANASNLNLNQ</sequence>
<comment type="caution">
    <text evidence="2">The sequence shown here is derived from an EMBL/GenBank/DDBJ whole genome shotgun (WGS) entry which is preliminary data.</text>
</comment>
<evidence type="ECO:0000259" key="1">
    <source>
        <dbReference type="PROSITE" id="PS50943"/>
    </source>
</evidence>
<dbReference type="Gene3D" id="1.10.260.40">
    <property type="entry name" value="lambda repressor-like DNA-binding domains"/>
    <property type="match status" value="1"/>
</dbReference>
<protein>
    <submittedName>
        <fullName evidence="2">Helix-turn-helix domain-containing protein</fullName>
    </submittedName>
</protein>
<reference evidence="2 3" key="1">
    <citation type="submission" date="2024-07" db="EMBL/GenBank/DDBJ databases">
        <authorList>
            <person name="Pitt A."/>
            <person name="Hahn M.W."/>
        </authorList>
    </citation>
    <scope>NUCLEOTIDE SEQUENCE [LARGE SCALE GENOMIC DNA]</scope>
    <source>
        <strain evidence="2 3">1-SAACH-A3</strain>
    </source>
</reference>
<dbReference type="SUPFAM" id="SSF47413">
    <property type="entry name" value="lambda repressor-like DNA-binding domains"/>
    <property type="match status" value="1"/>
</dbReference>
<dbReference type="InterPro" id="IPR001387">
    <property type="entry name" value="Cro/C1-type_HTH"/>
</dbReference>
<proteinExistence type="predicted"/>